<dbReference type="Pfam" id="PF00176">
    <property type="entry name" value="SNF2-rel_dom"/>
    <property type="match status" value="1"/>
</dbReference>
<dbReference type="SMART" id="SM00490">
    <property type="entry name" value="HELICc"/>
    <property type="match status" value="1"/>
</dbReference>
<gene>
    <name evidence="7" type="ORF">DB88DRAFT_479985</name>
</gene>
<dbReference type="GO" id="GO:0015616">
    <property type="term" value="F:DNA translocase activity"/>
    <property type="evidence" value="ECO:0007669"/>
    <property type="project" value="TreeGrafter"/>
</dbReference>
<accession>A0AAD9L9D0</accession>
<dbReference type="GO" id="GO:0007131">
    <property type="term" value="P:reciprocal meiotic recombination"/>
    <property type="evidence" value="ECO:0007669"/>
    <property type="project" value="TreeGrafter"/>
</dbReference>
<dbReference type="FunFam" id="3.40.50.10810:FF:000020">
    <property type="entry name" value="DNA repair and recombination protein RAD54B"/>
    <property type="match status" value="1"/>
</dbReference>
<organism evidence="7 8">
    <name type="scientific">Papiliotrema laurentii</name>
    <name type="common">Cryptococcus laurentii</name>
    <dbReference type="NCBI Taxonomy" id="5418"/>
    <lineage>
        <taxon>Eukaryota</taxon>
        <taxon>Fungi</taxon>
        <taxon>Dikarya</taxon>
        <taxon>Basidiomycota</taxon>
        <taxon>Agaricomycotina</taxon>
        <taxon>Tremellomycetes</taxon>
        <taxon>Tremellales</taxon>
        <taxon>Rhynchogastremaceae</taxon>
        <taxon>Papiliotrema</taxon>
    </lineage>
</organism>
<dbReference type="PANTHER" id="PTHR45629">
    <property type="entry name" value="SNF2/RAD54 FAMILY MEMBER"/>
    <property type="match status" value="1"/>
</dbReference>
<dbReference type="GO" id="GO:0005524">
    <property type="term" value="F:ATP binding"/>
    <property type="evidence" value="ECO:0007669"/>
    <property type="project" value="InterPro"/>
</dbReference>
<evidence type="ECO:0000259" key="6">
    <source>
        <dbReference type="PROSITE" id="PS51194"/>
    </source>
</evidence>
<feature type="region of interest" description="Disordered" evidence="4">
    <location>
        <begin position="190"/>
        <end position="209"/>
    </location>
</feature>
<feature type="region of interest" description="Disordered" evidence="4">
    <location>
        <begin position="1"/>
        <end position="57"/>
    </location>
</feature>
<protein>
    <submittedName>
        <fullName evidence="7">SNF2 family N-terminal domain-containing protein</fullName>
    </submittedName>
</protein>
<evidence type="ECO:0000313" key="7">
    <source>
        <dbReference type="EMBL" id="KAK1927983.1"/>
    </source>
</evidence>
<dbReference type="InterPro" id="IPR001650">
    <property type="entry name" value="Helicase_C-like"/>
</dbReference>
<dbReference type="Gene3D" id="3.40.50.10810">
    <property type="entry name" value="Tandem AAA-ATPase domain"/>
    <property type="match status" value="1"/>
</dbReference>
<feature type="domain" description="Helicase ATP-binding" evidence="5">
    <location>
        <begin position="338"/>
        <end position="502"/>
    </location>
</feature>
<dbReference type="Pfam" id="PF00271">
    <property type="entry name" value="Helicase_C"/>
    <property type="match status" value="1"/>
</dbReference>
<dbReference type="SUPFAM" id="SSF52540">
    <property type="entry name" value="P-loop containing nucleoside triphosphate hydrolases"/>
    <property type="match status" value="2"/>
</dbReference>
<dbReference type="InterPro" id="IPR049730">
    <property type="entry name" value="SNF2/RAD54-like_C"/>
</dbReference>
<dbReference type="PROSITE" id="PS51194">
    <property type="entry name" value="HELICASE_CTER"/>
    <property type="match status" value="1"/>
</dbReference>
<keyword evidence="3" id="KW-0067">ATP-binding</keyword>
<dbReference type="InterPro" id="IPR038718">
    <property type="entry name" value="SNF2-like_sf"/>
</dbReference>
<feature type="compositionally biased region" description="Acidic residues" evidence="4">
    <location>
        <begin position="957"/>
        <end position="976"/>
    </location>
</feature>
<comment type="caution">
    <text evidence="7">The sequence shown here is derived from an EMBL/GenBank/DDBJ whole genome shotgun (WGS) entry which is preliminary data.</text>
</comment>
<feature type="region of interest" description="Disordered" evidence="4">
    <location>
        <begin position="214"/>
        <end position="243"/>
    </location>
</feature>
<proteinExistence type="predicted"/>
<feature type="domain" description="Helicase C-terminal" evidence="6">
    <location>
        <begin position="660"/>
        <end position="820"/>
    </location>
</feature>
<dbReference type="InterPro" id="IPR050496">
    <property type="entry name" value="SNF2_RAD54_helicase_repair"/>
</dbReference>
<keyword evidence="1" id="KW-0547">Nucleotide-binding</keyword>
<dbReference type="SMART" id="SM00487">
    <property type="entry name" value="DEXDc"/>
    <property type="match status" value="1"/>
</dbReference>
<evidence type="ECO:0000256" key="3">
    <source>
        <dbReference type="ARBA" id="ARBA00022840"/>
    </source>
</evidence>
<dbReference type="InterPro" id="IPR014001">
    <property type="entry name" value="Helicase_ATP-bd"/>
</dbReference>
<feature type="region of interest" description="Disordered" evidence="4">
    <location>
        <begin position="1035"/>
        <end position="1075"/>
    </location>
</feature>
<dbReference type="Proteomes" id="UP001182556">
    <property type="component" value="Unassembled WGS sequence"/>
</dbReference>
<keyword evidence="8" id="KW-1185">Reference proteome</keyword>
<evidence type="ECO:0000313" key="8">
    <source>
        <dbReference type="Proteomes" id="UP001182556"/>
    </source>
</evidence>
<keyword evidence="2" id="KW-0378">Hydrolase</keyword>
<evidence type="ECO:0000256" key="4">
    <source>
        <dbReference type="SAM" id="MobiDB-lite"/>
    </source>
</evidence>
<name>A0AAD9L9D0_PAPLA</name>
<dbReference type="GO" id="GO:0005634">
    <property type="term" value="C:nucleus"/>
    <property type="evidence" value="ECO:0007669"/>
    <property type="project" value="TreeGrafter"/>
</dbReference>
<dbReference type="EMBL" id="JAODAN010000001">
    <property type="protein sequence ID" value="KAK1927983.1"/>
    <property type="molecule type" value="Genomic_DNA"/>
</dbReference>
<reference evidence="7" key="1">
    <citation type="submission" date="2023-02" db="EMBL/GenBank/DDBJ databases">
        <title>Identification and recombinant expression of a fungal hydrolase from Papiliotrema laurentii that hydrolyzes apple cutin and clears colloidal polyester polyurethane.</title>
        <authorList>
            <consortium name="DOE Joint Genome Institute"/>
            <person name="Roman V.A."/>
            <person name="Bojanowski C."/>
            <person name="Crable B.R."/>
            <person name="Wagner D.N."/>
            <person name="Hung C.S."/>
            <person name="Nadeau L.J."/>
            <person name="Schratz L."/>
            <person name="Haridas S."/>
            <person name="Pangilinan J."/>
            <person name="Lipzen A."/>
            <person name="Na H."/>
            <person name="Yan M."/>
            <person name="Ng V."/>
            <person name="Grigoriev I.V."/>
            <person name="Spatafora J.W."/>
            <person name="Barlow D."/>
            <person name="Biffinger J."/>
            <person name="Kelley-Loughnane N."/>
            <person name="Varaljay V.A."/>
            <person name="Crookes-Goodson W.J."/>
        </authorList>
    </citation>
    <scope>NUCLEOTIDE SEQUENCE</scope>
    <source>
        <strain evidence="7">5307AH</strain>
    </source>
</reference>
<dbReference type="InterPro" id="IPR000330">
    <property type="entry name" value="SNF2_N"/>
</dbReference>
<evidence type="ECO:0000256" key="2">
    <source>
        <dbReference type="ARBA" id="ARBA00022801"/>
    </source>
</evidence>
<dbReference type="Gene3D" id="1.20.120.850">
    <property type="entry name" value="SWI2/SNF2 ATPases, N-terminal domain"/>
    <property type="match status" value="1"/>
</dbReference>
<evidence type="ECO:0000256" key="1">
    <source>
        <dbReference type="ARBA" id="ARBA00022741"/>
    </source>
</evidence>
<dbReference type="Gene3D" id="3.40.50.300">
    <property type="entry name" value="P-loop containing nucleotide triphosphate hydrolases"/>
    <property type="match status" value="1"/>
</dbReference>
<dbReference type="AlphaFoldDB" id="A0AAD9L9D0"/>
<dbReference type="InterPro" id="IPR027417">
    <property type="entry name" value="P-loop_NTPase"/>
</dbReference>
<dbReference type="GO" id="GO:0000724">
    <property type="term" value="P:double-strand break repair via homologous recombination"/>
    <property type="evidence" value="ECO:0007669"/>
    <property type="project" value="TreeGrafter"/>
</dbReference>
<dbReference type="CDD" id="cd18793">
    <property type="entry name" value="SF2_C_SNF"/>
    <property type="match status" value="1"/>
</dbReference>
<evidence type="ECO:0000259" key="5">
    <source>
        <dbReference type="PROSITE" id="PS51192"/>
    </source>
</evidence>
<dbReference type="PANTHER" id="PTHR45629:SF7">
    <property type="entry name" value="DNA EXCISION REPAIR PROTEIN ERCC-6-RELATED"/>
    <property type="match status" value="1"/>
</dbReference>
<feature type="region of interest" description="Disordered" evidence="4">
    <location>
        <begin position="947"/>
        <end position="988"/>
    </location>
</feature>
<dbReference type="GO" id="GO:0016787">
    <property type="term" value="F:hydrolase activity"/>
    <property type="evidence" value="ECO:0007669"/>
    <property type="project" value="UniProtKB-KW"/>
</dbReference>
<dbReference type="PROSITE" id="PS51192">
    <property type="entry name" value="HELICASE_ATP_BIND_1"/>
    <property type="match status" value="1"/>
</dbReference>
<sequence>MAKSLAHLVDEVPPTLPQSVPDSCGEESSDEETLPKPISGISRPAAGPSNTTFRSPMAASNRAALLGESRVETVAGGGGRKLYSTVRGTHPSSYFTVQWRKPQTKKTWDGDAVIKIEGSRIVMLSETGDHMGTCALLGGMPTSGTEMRIGSYEVEVDCEISADDFKRSTCILNKPLPKAVPIGYAPSTYAKPFKAPTQTQTPRLSDVPIKATPIAKSTASRDDAADQNRPVAGPSKPETNPSAPAYKAIRAESFYSASKPRADKIVIGEKSRKQRNEWGGARYDPNAEGAVVMKRPDEKEARRRGTEIVDVVLDPFLAAKMREHQREGVKFMYSCVMGLTAAEAEGCILADEMGLGKTLQTIGLIHTLLRQSPFANQSSVIGKALIVCPVSLVENWKKEFRKWVRPDHINAVAADGGDHVVKAFTHHRGQQVLIIGYERLASCQPPIDLIVCDEGHRLKSKDNKTTKMFNALRTQRRIILSGTPVQNDLSEYFAMVDFTCPGLLGTYNQFAKHYEKPIMKSRTPGCPATALEDGRMRAEELGKLSKEFVLRRTANVLEHYLPPKHEYVVFVAPSIHQLKAYSRILNPDLTRQVVSGEAGTQPLGYIDLMRKVANTPMILRLKQSAATQTENIARVTHSALQDIPKDMNDYDVTVSGKLYALDKMLYTFHRTTNEKVVVVSNFTSTLNVIQEVCKSKGYPYLRLDGQTPQKQRIEAVDLFNRQAREQSFVFLLSAKAGGVGINLIGASRLILFDSDWNPSTDLQAMARIHRDGQKKPVYIYRLLTTNTIDEKIYQRQITKTGLANQMMDHDATQERTRDSFTAAELRDIFTVKLHTDGCQTHDLLLCNCIAEGPAPAPPPIASHASDEDDDEFNQGFMPASQYDPEPNPKMLKKAAVEQREKLAELKHWSHMDAFDVKSFKNIADTVLHNLIWDDWVKTGGTVDTSASVSEVASTDIVADEEDPSDMAPDSEPDSDAEPVKRRKSRRVAKNDGRDDLRFLTDDEFDNVLGRSHEGGAGKDQVVGTILSDEEIIVPSKRKSTSVSRSTTRTVDDGDRSRSSSRKTAASKAGHRDQGMVSFNELHRKHNLMALAEADQTGRIMFVFEKVSQSKM</sequence>
<dbReference type="CDD" id="cd18004">
    <property type="entry name" value="DEXHc_RAD54"/>
    <property type="match status" value="1"/>
</dbReference>